<feature type="chain" id="PRO_5022219691" evidence="11">
    <location>
        <begin position="26"/>
        <end position="602"/>
    </location>
</feature>
<evidence type="ECO:0000256" key="10">
    <source>
        <dbReference type="RuleBase" id="RU003355"/>
    </source>
</evidence>
<dbReference type="PROSITE" id="PS00137">
    <property type="entry name" value="SUBTILASE_HIS"/>
    <property type="match status" value="1"/>
</dbReference>
<evidence type="ECO:0000256" key="3">
    <source>
        <dbReference type="ARBA" id="ARBA00022525"/>
    </source>
</evidence>
<evidence type="ECO:0000256" key="2">
    <source>
        <dbReference type="ARBA" id="ARBA00011073"/>
    </source>
</evidence>
<keyword evidence="3" id="KW-0964">Secreted</keyword>
<feature type="active site" description="Charge relay system" evidence="9">
    <location>
        <position position="227"/>
    </location>
</feature>
<evidence type="ECO:0000256" key="1">
    <source>
        <dbReference type="ARBA" id="ARBA00004613"/>
    </source>
</evidence>
<dbReference type="PROSITE" id="PS51892">
    <property type="entry name" value="SUBTILASE"/>
    <property type="match status" value="1"/>
</dbReference>
<proteinExistence type="inferred from homology"/>
<dbReference type="InterPro" id="IPR022398">
    <property type="entry name" value="Peptidase_S8_His-AS"/>
</dbReference>
<evidence type="ECO:0000256" key="8">
    <source>
        <dbReference type="ARBA" id="ARBA00023145"/>
    </source>
</evidence>
<evidence type="ECO:0000256" key="6">
    <source>
        <dbReference type="ARBA" id="ARBA00022801"/>
    </source>
</evidence>
<evidence type="ECO:0000256" key="7">
    <source>
        <dbReference type="ARBA" id="ARBA00022825"/>
    </source>
</evidence>
<dbReference type="InterPro" id="IPR034176">
    <property type="entry name" value="Peptidases_S8_13"/>
</dbReference>
<dbReference type="Proteomes" id="UP000318126">
    <property type="component" value="Unassembled WGS sequence"/>
</dbReference>
<feature type="signal peptide" evidence="11">
    <location>
        <begin position="1"/>
        <end position="25"/>
    </location>
</feature>
<evidence type="ECO:0000256" key="4">
    <source>
        <dbReference type="ARBA" id="ARBA00022670"/>
    </source>
</evidence>
<dbReference type="Pfam" id="PF07538">
    <property type="entry name" value="ChW"/>
    <property type="match status" value="3"/>
</dbReference>
<dbReference type="InterPro" id="IPR000209">
    <property type="entry name" value="Peptidase_S8/S53_dom"/>
</dbReference>
<dbReference type="InterPro" id="IPR023827">
    <property type="entry name" value="Peptidase_S8_Asp-AS"/>
</dbReference>
<dbReference type="GO" id="GO:0004252">
    <property type="term" value="F:serine-type endopeptidase activity"/>
    <property type="evidence" value="ECO:0007669"/>
    <property type="project" value="UniProtKB-UniRule"/>
</dbReference>
<evidence type="ECO:0000259" key="12">
    <source>
        <dbReference type="Pfam" id="PF00082"/>
    </source>
</evidence>
<feature type="active site" description="Charge relay system" evidence="9">
    <location>
        <position position="404"/>
    </location>
</feature>
<feature type="active site" description="Charge relay system" evidence="9">
    <location>
        <position position="167"/>
    </location>
</feature>
<dbReference type="Pfam" id="PF00082">
    <property type="entry name" value="Peptidase_S8"/>
    <property type="match status" value="1"/>
</dbReference>
<keyword evidence="5 11" id="KW-0732">Signal</keyword>
<comment type="similarity">
    <text evidence="2 9 10">Belongs to the peptidase S8 family.</text>
</comment>
<gene>
    <name evidence="13" type="ORF">FN961_07655</name>
</gene>
<dbReference type="AlphaFoldDB" id="A0A553JQX1"/>
<comment type="caution">
    <text evidence="13">The sequence shown here is derived from an EMBL/GenBank/DDBJ whole genome shotgun (WGS) entry which is preliminary data.</text>
</comment>
<dbReference type="RefSeq" id="WP_143563966.1">
    <property type="nucleotide sequence ID" value="NZ_BMPL01000020.1"/>
</dbReference>
<dbReference type="GO" id="GO:0005576">
    <property type="term" value="C:extracellular region"/>
    <property type="evidence" value="ECO:0007669"/>
    <property type="project" value="UniProtKB-SubCell"/>
</dbReference>
<dbReference type="FunFam" id="3.40.50.200:FF:000022">
    <property type="entry name" value="Extracellular protease"/>
    <property type="match status" value="1"/>
</dbReference>
<evidence type="ECO:0000256" key="5">
    <source>
        <dbReference type="ARBA" id="ARBA00022729"/>
    </source>
</evidence>
<dbReference type="SMART" id="SM00728">
    <property type="entry name" value="ChW"/>
    <property type="match status" value="3"/>
</dbReference>
<dbReference type="InterPro" id="IPR050131">
    <property type="entry name" value="Peptidase_S8_subtilisin-like"/>
</dbReference>
<keyword evidence="7 9" id="KW-0720">Serine protease</keyword>
<dbReference type="PRINTS" id="PR00723">
    <property type="entry name" value="SUBTILISIN"/>
</dbReference>
<dbReference type="InterPro" id="IPR006637">
    <property type="entry name" value="ChW"/>
</dbReference>
<dbReference type="EMBL" id="VKGK01000007">
    <property type="protein sequence ID" value="TRY14859.1"/>
    <property type="molecule type" value="Genomic_DNA"/>
</dbReference>
<evidence type="ECO:0000256" key="11">
    <source>
        <dbReference type="SAM" id="SignalP"/>
    </source>
</evidence>
<protein>
    <submittedName>
        <fullName evidence="13">S8 family serine peptidase</fullName>
    </submittedName>
</protein>
<dbReference type="PANTHER" id="PTHR43806:SF11">
    <property type="entry name" value="CEREVISIN-RELATED"/>
    <property type="match status" value="1"/>
</dbReference>
<evidence type="ECO:0000313" key="14">
    <source>
        <dbReference type="Proteomes" id="UP000318126"/>
    </source>
</evidence>
<evidence type="ECO:0000256" key="9">
    <source>
        <dbReference type="PROSITE-ProRule" id="PRU01240"/>
    </source>
</evidence>
<reference evidence="14" key="1">
    <citation type="submission" date="2019-07" db="EMBL/GenBank/DDBJ databases">
        <title>Shewanella sp. YLB-08 draft genomic sequence.</title>
        <authorList>
            <person name="Yu L."/>
        </authorList>
    </citation>
    <scope>NUCLEOTIDE SEQUENCE [LARGE SCALE GENOMIC DNA]</scope>
    <source>
        <strain evidence="14">JCM 20706</strain>
    </source>
</reference>
<comment type="subcellular location">
    <subcellularLocation>
        <location evidence="1">Secreted</location>
    </subcellularLocation>
</comment>
<evidence type="ECO:0000313" key="13">
    <source>
        <dbReference type="EMBL" id="TRY14859.1"/>
    </source>
</evidence>
<organism evidence="13 14">
    <name type="scientific">Shewanella hanedai</name>
    <name type="common">Alteromonas hanedai</name>
    <dbReference type="NCBI Taxonomy" id="25"/>
    <lineage>
        <taxon>Bacteria</taxon>
        <taxon>Pseudomonadati</taxon>
        <taxon>Pseudomonadota</taxon>
        <taxon>Gammaproteobacteria</taxon>
        <taxon>Alteromonadales</taxon>
        <taxon>Shewanellaceae</taxon>
        <taxon>Shewanella</taxon>
    </lineage>
</organism>
<keyword evidence="6 9" id="KW-0378">Hydrolase</keyword>
<dbReference type="SUPFAM" id="SSF52743">
    <property type="entry name" value="Subtilisin-like"/>
    <property type="match status" value="1"/>
</dbReference>
<sequence>MDNLFMKTALCAAMLSALNVSAVNAQEVERSQKEPMEQFNEIGEGLIIQHKATQHERSVFKAGQALSSLSKQLGVEVFHKRFDANQSQIVTFGKPQPVEVLTKLAKQLTETGNYQFVEVNRYFQPTLTPNDSRLGDMWGLINNNTGIRAEAGWDSNSGSNVTVAVLDTGFRPHADLADNIVGGYDFVSSAFMGNDNNGRDADARDPGDAVSASECGWSHSARNSSWHGTHVAGTIAAVGNNGQGVVGTAYNANILPVRVLGKCGGTTADIADAIVWASGGNVSGVPTNAFPADVINLSLGGNSGCSSTYQSAINQARNNGVTLVVAAGNSGRDVANFSPASCDGVIAVAAHDQAGQRSVWSSWASSNFGSKIDVSAPGTGILSTLNSGTNGPGADNYVSYNGTSMATPHVAGVVAQMLHQSPYLSPTAVEMRIKHSARTFLPGSSCNTSNCGDGMLDAPGAIGLASSPSIEYRAHVANNGWLEFEMNGDTAGTTGESRRMEALQMFMYNSNMGICYNAHVAGIGWQPAVCDGDIAGTTYQSRRVEAVRIWLNNRAPGCSVEYRAHVAGQGWLNWVPQGGVAGTTGQSRRMEALQARLTGNCD</sequence>
<dbReference type="OrthoDB" id="614750at2"/>
<dbReference type="InterPro" id="IPR023828">
    <property type="entry name" value="Peptidase_S8_Ser-AS"/>
</dbReference>
<dbReference type="InterPro" id="IPR036852">
    <property type="entry name" value="Peptidase_S8/S53_dom_sf"/>
</dbReference>
<keyword evidence="4 9" id="KW-0645">Protease</keyword>
<dbReference type="Gene3D" id="3.40.50.200">
    <property type="entry name" value="Peptidase S8/S53 domain"/>
    <property type="match status" value="1"/>
</dbReference>
<keyword evidence="14" id="KW-1185">Reference proteome</keyword>
<dbReference type="PROSITE" id="PS00136">
    <property type="entry name" value="SUBTILASE_ASP"/>
    <property type="match status" value="1"/>
</dbReference>
<dbReference type="GO" id="GO:0006508">
    <property type="term" value="P:proteolysis"/>
    <property type="evidence" value="ECO:0007669"/>
    <property type="project" value="UniProtKB-KW"/>
</dbReference>
<dbReference type="PROSITE" id="PS00138">
    <property type="entry name" value="SUBTILASE_SER"/>
    <property type="match status" value="1"/>
</dbReference>
<dbReference type="CDD" id="cd07496">
    <property type="entry name" value="Peptidases_S8_13"/>
    <property type="match status" value="1"/>
</dbReference>
<keyword evidence="8" id="KW-0865">Zymogen</keyword>
<dbReference type="PANTHER" id="PTHR43806">
    <property type="entry name" value="PEPTIDASE S8"/>
    <property type="match status" value="1"/>
</dbReference>
<feature type="domain" description="Peptidase S8/S53" evidence="12">
    <location>
        <begin position="158"/>
        <end position="438"/>
    </location>
</feature>
<accession>A0A553JQX1</accession>
<dbReference type="InterPro" id="IPR015500">
    <property type="entry name" value="Peptidase_S8_subtilisin-rel"/>
</dbReference>
<name>A0A553JQX1_SHEHA</name>